<name>A0AAD7EJN9_9AGAR</name>
<organism evidence="2 3">
    <name type="scientific">Mycena albidolilacea</name>
    <dbReference type="NCBI Taxonomy" id="1033008"/>
    <lineage>
        <taxon>Eukaryota</taxon>
        <taxon>Fungi</taxon>
        <taxon>Dikarya</taxon>
        <taxon>Basidiomycota</taxon>
        <taxon>Agaricomycotina</taxon>
        <taxon>Agaricomycetes</taxon>
        <taxon>Agaricomycetidae</taxon>
        <taxon>Agaricales</taxon>
        <taxon>Marasmiineae</taxon>
        <taxon>Mycenaceae</taxon>
        <taxon>Mycena</taxon>
    </lineage>
</organism>
<dbReference type="Proteomes" id="UP001218218">
    <property type="component" value="Unassembled WGS sequence"/>
</dbReference>
<proteinExistence type="predicted"/>
<feature type="region of interest" description="Disordered" evidence="1">
    <location>
        <begin position="1"/>
        <end position="29"/>
    </location>
</feature>
<reference evidence="2" key="1">
    <citation type="submission" date="2023-03" db="EMBL/GenBank/DDBJ databases">
        <title>Massive genome expansion in bonnet fungi (Mycena s.s.) driven by repeated elements and novel gene families across ecological guilds.</title>
        <authorList>
            <consortium name="Lawrence Berkeley National Laboratory"/>
            <person name="Harder C.B."/>
            <person name="Miyauchi S."/>
            <person name="Viragh M."/>
            <person name="Kuo A."/>
            <person name="Thoen E."/>
            <person name="Andreopoulos B."/>
            <person name="Lu D."/>
            <person name="Skrede I."/>
            <person name="Drula E."/>
            <person name="Henrissat B."/>
            <person name="Morin E."/>
            <person name="Kohler A."/>
            <person name="Barry K."/>
            <person name="LaButti K."/>
            <person name="Morin E."/>
            <person name="Salamov A."/>
            <person name="Lipzen A."/>
            <person name="Mereny Z."/>
            <person name="Hegedus B."/>
            <person name="Baldrian P."/>
            <person name="Stursova M."/>
            <person name="Weitz H."/>
            <person name="Taylor A."/>
            <person name="Grigoriev I.V."/>
            <person name="Nagy L.G."/>
            <person name="Martin F."/>
            <person name="Kauserud H."/>
        </authorList>
    </citation>
    <scope>NUCLEOTIDE SEQUENCE</scope>
    <source>
        <strain evidence="2">CBHHK002</strain>
    </source>
</reference>
<keyword evidence="3" id="KW-1185">Reference proteome</keyword>
<comment type="caution">
    <text evidence="2">The sequence shown here is derived from an EMBL/GenBank/DDBJ whole genome shotgun (WGS) entry which is preliminary data.</text>
</comment>
<evidence type="ECO:0000313" key="2">
    <source>
        <dbReference type="EMBL" id="KAJ7328966.1"/>
    </source>
</evidence>
<sequence length="179" mass="19916">MCSSSDDGTTEPPVHPKCPSTSSVPALRSSIETDLQRELLKKRGRDKSLTQHQLNAILDPVACLPLEISSEIFLRSLDPFPEPRALHSHAPLKHLLLEGKPDEDVLASIRGHGERVRHLEICEADDPDRPQAIQILGDSNPETLPSLEIWAIRGSVTEFSEFSLHRICEVLWLAPNLVE</sequence>
<protein>
    <submittedName>
        <fullName evidence="2">Uncharacterized protein</fullName>
    </submittedName>
</protein>
<dbReference type="EMBL" id="JARIHO010000038">
    <property type="protein sequence ID" value="KAJ7328966.1"/>
    <property type="molecule type" value="Genomic_DNA"/>
</dbReference>
<dbReference type="AlphaFoldDB" id="A0AAD7EJN9"/>
<gene>
    <name evidence="2" type="ORF">DFH08DRAFT_967349</name>
</gene>
<evidence type="ECO:0000256" key="1">
    <source>
        <dbReference type="SAM" id="MobiDB-lite"/>
    </source>
</evidence>
<evidence type="ECO:0000313" key="3">
    <source>
        <dbReference type="Proteomes" id="UP001218218"/>
    </source>
</evidence>
<accession>A0AAD7EJN9</accession>